<protein>
    <submittedName>
        <fullName evidence="1">Uncharacterized protein</fullName>
    </submittedName>
</protein>
<dbReference type="EMBL" id="JABAYA010000097">
    <property type="protein sequence ID" value="KAF7725442.1"/>
    <property type="molecule type" value="Genomic_DNA"/>
</dbReference>
<dbReference type="AlphaFoldDB" id="A0A8H7ENA9"/>
<organism evidence="1 2">
    <name type="scientific">Apophysomyces ossiformis</name>
    <dbReference type="NCBI Taxonomy" id="679940"/>
    <lineage>
        <taxon>Eukaryota</taxon>
        <taxon>Fungi</taxon>
        <taxon>Fungi incertae sedis</taxon>
        <taxon>Mucoromycota</taxon>
        <taxon>Mucoromycotina</taxon>
        <taxon>Mucoromycetes</taxon>
        <taxon>Mucorales</taxon>
        <taxon>Mucorineae</taxon>
        <taxon>Mucoraceae</taxon>
        <taxon>Apophysomyces</taxon>
    </lineage>
</organism>
<accession>A0A8H7ENA9</accession>
<gene>
    <name evidence="1" type="ORF">EC973_009616</name>
</gene>
<evidence type="ECO:0000313" key="1">
    <source>
        <dbReference type="EMBL" id="KAF7725442.1"/>
    </source>
</evidence>
<keyword evidence="2" id="KW-1185">Reference proteome</keyword>
<comment type="caution">
    <text evidence="1">The sequence shown here is derived from an EMBL/GenBank/DDBJ whole genome shotgun (WGS) entry which is preliminary data.</text>
</comment>
<dbReference type="OrthoDB" id="2421456at2759"/>
<dbReference type="Proteomes" id="UP000605846">
    <property type="component" value="Unassembled WGS sequence"/>
</dbReference>
<name>A0A8H7ENA9_9FUNG</name>
<reference evidence="1" key="1">
    <citation type="submission" date="2020-01" db="EMBL/GenBank/DDBJ databases">
        <title>Genome Sequencing of Three Apophysomyces-Like Fungal Strains Confirms a Novel Fungal Genus in the Mucoromycota with divergent Burkholderia-like Endosymbiotic Bacteria.</title>
        <authorList>
            <person name="Stajich J.E."/>
            <person name="Macias A.M."/>
            <person name="Carter-House D."/>
            <person name="Lovett B."/>
            <person name="Kasson L.R."/>
            <person name="Berry K."/>
            <person name="Grigoriev I."/>
            <person name="Chang Y."/>
            <person name="Spatafora J."/>
            <person name="Kasson M.T."/>
        </authorList>
    </citation>
    <scope>NUCLEOTIDE SEQUENCE</scope>
    <source>
        <strain evidence="1">NRRL A-21654</strain>
    </source>
</reference>
<sequence length="683" mass="75677">MPFDLNTDKVDSSLAPNVNRYFHITPPRKWEFPGVTQFPDNVGLTFNQGKLAYHNELQSLAKKQALPESVRIIAENKSRQKITKALLKAKECTNDNSINVTCENLSVGDSSNLVIGNQNRGGFAFEVFTKRYGNVQKNAIEVLTVASSSSSAAEEACNRVTPTNKSNNFIFALDQPCQTRDGNESSVNTGNDNQSNTMSDFLRQQKQLNGTLDHSPLPCAAEATANVCDHLNIPVSFWADIPKLSDSSILPEPLPSIDPAAFRELVFGTAVKALNKSLCMQDVAKMRTLIKSYNATTIGQQLDKMAANVVVEGVNDDIKVNALKLSLSRIIDCVNPKVNAVFRERLGMDLPWESISAGPSIGVTGLKCTSRRLYEDVLTASSDDKGNVTKELLNMVICRKKLELYEAGNNDREAMQVLDVLATASRLCLDDSALDVKGSMSELTYYRKIAYILDIILDDTRLDLIDGEIMSNVSKQICRQNDPLYAENGAVIMKGRRIDLIIQSKNVELSSNEWKRRVTLKQSTRQQAKNFRMNKGMLKQLLSYPLDLAERDNVYTLGMDWTGPVGYMFSVSPYQDAYVAAHQFSLMLPEYLSELRSFINTLNALYIWKQHHCQLKDIILPVIISVEKNNALANLIPGPPPSTPLDISPNAFYTPGKRRMKHAGVTVGCAPKKGSDTDSDSSP</sequence>
<evidence type="ECO:0000313" key="2">
    <source>
        <dbReference type="Proteomes" id="UP000605846"/>
    </source>
</evidence>
<proteinExistence type="predicted"/>